<protein>
    <submittedName>
        <fullName evidence="2">(raccoon dog) hypothetical protein</fullName>
    </submittedName>
</protein>
<evidence type="ECO:0000256" key="1">
    <source>
        <dbReference type="SAM" id="MobiDB-lite"/>
    </source>
</evidence>
<evidence type="ECO:0000313" key="2">
    <source>
        <dbReference type="EMBL" id="CAD7688686.1"/>
    </source>
</evidence>
<accession>A0A811ZJ02</accession>
<feature type="compositionally biased region" description="Low complexity" evidence="1">
    <location>
        <begin position="39"/>
        <end position="64"/>
    </location>
</feature>
<dbReference type="AlphaFoldDB" id="A0A811ZJ02"/>
<keyword evidence="3" id="KW-1185">Reference proteome</keyword>
<feature type="compositionally biased region" description="Low complexity" evidence="1">
    <location>
        <begin position="1"/>
        <end position="14"/>
    </location>
</feature>
<feature type="compositionally biased region" description="Pro residues" evidence="1">
    <location>
        <begin position="117"/>
        <end position="126"/>
    </location>
</feature>
<name>A0A811ZJ02_NYCPR</name>
<reference evidence="2" key="1">
    <citation type="submission" date="2020-12" db="EMBL/GenBank/DDBJ databases">
        <authorList>
            <consortium name="Molecular Ecology Group"/>
        </authorList>
    </citation>
    <scope>NUCLEOTIDE SEQUENCE</scope>
    <source>
        <strain evidence="2">TBG_1078</strain>
    </source>
</reference>
<feature type="compositionally biased region" description="Low complexity" evidence="1">
    <location>
        <begin position="102"/>
        <end position="116"/>
    </location>
</feature>
<feature type="region of interest" description="Disordered" evidence="1">
    <location>
        <begin position="1"/>
        <end position="201"/>
    </location>
</feature>
<dbReference type="Proteomes" id="UP000645828">
    <property type="component" value="Unassembled WGS sequence"/>
</dbReference>
<feature type="compositionally biased region" description="Basic residues" evidence="1">
    <location>
        <begin position="67"/>
        <end position="78"/>
    </location>
</feature>
<evidence type="ECO:0000313" key="3">
    <source>
        <dbReference type="Proteomes" id="UP000645828"/>
    </source>
</evidence>
<proteinExistence type="predicted"/>
<organism evidence="2 3">
    <name type="scientific">Nyctereutes procyonoides</name>
    <name type="common">Raccoon dog</name>
    <name type="synonym">Canis procyonoides</name>
    <dbReference type="NCBI Taxonomy" id="34880"/>
    <lineage>
        <taxon>Eukaryota</taxon>
        <taxon>Metazoa</taxon>
        <taxon>Chordata</taxon>
        <taxon>Craniata</taxon>
        <taxon>Vertebrata</taxon>
        <taxon>Euteleostomi</taxon>
        <taxon>Mammalia</taxon>
        <taxon>Eutheria</taxon>
        <taxon>Laurasiatheria</taxon>
        <taxon>Carnivora</taxon>
        <taxon>Caniformia</taxon>
        <taxon>Canidae</taxon>
        <taxon>Nyctereutes</taxon>
    </lineage>
</organism>
<feature type="compositionally biased region" description="Low complexity" evidence="1">
    <location>
        <begin position="79"/>
        <end position="89"/>
    </location>
</feature>
<gene>
    <name evidence="2" type="ORF">NYPRO_LOCUS21479</name>
</gene>
<sequence>MLRGAPLALAAARPGRGRRTGGRRARGSRSHGPRRERQASGGASASARRATRGPRAGRGSAAPRGSGGRRPRRPRRPRAQLPPGARVPLPARPPARRRQPAARRPPASTPARAAASPPGPPPPAAGPAPQVSSRRRRGLVLSALTSPGARTTCRTEREVHGEAGAREARGREFPKGSREPGQEDPALDRNRSLISRGASYRSLPPAGLGFPLCQPSSHTCAYYVP</sequence>
<feature type="compositionally biased region" description="Basic residues" evidence="1">
    <location>
        <begin position="15"/>
        <end position="32"/>
    </location>
</feature>
<feature type="compositionally biased region" description="Basic and acidic residues" evidence="1">
    <location>
        <begin position="153"/>
        <end position="191"/>
    </location>
</feature>
<dbReference type="EMBL" id="CAJHUB010000768">
    <property type="protein sequence ID" value="CAD7688686.1"/>
    <property type="molecule type" value="Genomic_DNA"/>
</dbReference>
<comment type="caution">
    <text evidence="2">The sequence shown here is derived from an EMBL/GenBank/DDBJ whole genome shotgun (WGS) entry which is preliminary data.</text>
</comment>